<dbReference type="PROSITE" id="PS51192">
    <property type="entry name" value="HELICASE_ATP_BIND_1"/>
    <property type="match status" value="1"/>
</dbReference>
<dbReference type="GO" id="GO:0003677">
    <property type="term" value="F:DNA binding"/>
    <property type="evidence" value="ECO:0007669"/>
    <property type="project" value="UniProtKB-KW"/>
</dbReference>
<dbReference type="GO" id="GO:0005524">
    <property type="term" value="F:ATP binding"/>
    <property type="evidence" value="ECO:0007669"/>
    <property type="project" value="UniProtKB-KW"/>
</dbReference>
<dbReference type="SUPFAM" id="SSF52540">
    <property type="entry name" value="P-loop containing nucleoside triphosphate hydrolases"/>
    <property type="match status" value="1"/>
</dbReference>
<feature type="region of interest" description="Disordered" evidence="8">
    <location>
        <begin position="866"/>
        <end position="901"/>
    </location>
</feature>
<dbReference type="STRING" id="418459.E3JRK9"/>
<proteinExistence type="inferred from homology"/>
<reference evidence="12" key="2">
    <citation type="journal article" date="2011" name="Proc. Natl. Acad. Sci. U.S.A.">
        <title>Obligate biotrophy features unraveled by the genomic analysis of rust fungi.</title>
        <authorList>
            <person name="Duplessis S."/>
            <person name="Cuomo C.A."/>
            <person name="Lin Y.-C."/>
            <person name="Aerts A."/>
            <person name="Tisserant E."/>
            <person name="Veneault-Fourrey C."/>
            <person name="Joly D.L."/>
            <person name="Hacquard S."/>
            <person name="Amselem J."/>
            <person name="Cantarel B.L."/>
            <person name="Chiu R."/>
            <person name="Coutinho P.M."/>
            <person name="Feau N."/>
            <person name="Field M."/>
            <person name="Frey P."/>
            <person name="Gelhaye E."/>
            <person name="Goldberg J."/>
            <person name="Grabherr M.G."/>
            <person name="Kodira C.D."/>
            <person name="Kohler A."/>
            <person name="Kuees U."/>
            <person name="Lindquist E.A."/>
            <person name="Lucas S.M."/>
            <person name="Mago R."/>
            <person name="Mauceli E."/>
            <person name="Morin E."/>
            <person name="Murat C."/>
            <person name="Pangilinan J.L."/>
            <person name="Park R."/>
            <person name="Pearson M."/>
            <person name="Quesneville H."/>
            <person name="Rouhier N."/>
            <person name="Sakthikumar S."/>
            <person name="Salamov A.A."/>
            <person name="Schmutz J."/>
            <person name="Selles B."/>
            <person name="Shapiro H."/>
            <person name="Tanguay P."/>
            <person name="Tuskan G.A."/>
            <person name="Henrissat B."/>
            <person name="Van de Peer Y."/>
            <person name="Rouze P."/>
            <person name="Ellis J.G."/>
            <person name="Dodds P.N."/>
            <person name="Schein J.E."/>
            <person name="Zhong S."/>
            <person name="Hamelin R.C."/>
            <person name="Grigoriev I.V."/>
            <person name="Szabo L.J."/>
            <person name="Martin F."/>
        </authorList>
    </citation>
    <scope>NUCLEOTIDE SEQUENCE [LARGE SCALE GENOMIC DNA]</scope>
    <source>
        <strain evidence="12">CRL 75-36-700-3 / race SCCL</strain>
    </source>
</reference>
<protein>
    <recommendedName>
        <fullName evidence="7">DNA 3'-5' helicase</fullName>
        <ecNumber evidence="7">5.6.2.4</ecNumber>
    </recommendedName>
</protein>
<dbReference type="InParanoid" id="E3JRK9"/>
<dbReference type="KEGG" id="pgr:PGTG_00413"/>
<organism evidence="11 12">
    <name type="scientific">Puccinia graminis f. sp. tritici (strain CRL 75-36-700-3 / race SCCL)</name>
    <name type="common">Black stem rust fungus</name>
    <dbReference type="NCBI Taxonomy" id="418459"/>
    <lineage>
        <taxon>Eukaryota</taxon>
        <taxon>Fungi</taxon>
        <taxon>Dikarya</taxon>
        <taxon>Basidiomycota</taxon>
        <taxon>Pucciniomycotina</taxon>
        <taxon>Pucciniomycetes</taxon>
        <taxon>Pucciniales</taxon>
        <taxon>Pucciniaceae</taxon>
        <taxon>Puccinia</taxon>
    </lineage>
</organism>
<dbReference type="Pfam" id="PF00270">
    <property type="entry name" value="DEAD"/>
    <property type="match status" value="1"/>
</dbReference>
<feature type="compositionally biased region" description="Polar residues" evidence="8">
    <location>
        <begin position="24"/>
        <end position="36"/>
    </location>
</feature>
<comment type="similarity">
    <text evidence="1">Belongs to the helicase family. RecQ subfamily.</text>
</comment>
<evidence type="ECO:0000256" key="4">
    <source>
        <dbReference type="ARBA" id="ARBA00023125"/>
    </source>
</evidence>
<evidence type="ECO:0000313" key="12">
    <source>
        <dbReference type="Proteomes" id="UP000008783"/>
    </source>
</evidence>
<dbReference type="GO" id="GO:0005737">
    <property type="term" value="C:cytoplasm"/>
    <property type="evidence" value="ECO:0000318"/>
    <property type="project" value="GO_Central"/>
</dbReference>
<dbReference type="PANTHER" id="PTHR13710:SF105">
    <property type="entry name" value="ATP-DEPENDENT DNA HELICASE Q1"/>
    <property type="match status" value="1"/>
</dbReference>
<dbReference type="AlphaFoldDB" id="E3JRK9"/>
<dbReference type="Gene3D" id="3.40.50.300">
    <property type="entry name" value="P-loop containing nucleotide triphosphate hydrolases"/>
    <property type="match status" value="2"/>
</dbReference>
<keyword evidence="2" id="KW-0547">Nucleotide-binding</keyword>
<evidence type="ECO:0000256" key="6">
    <source>
        <dbReference type="ARBA" id="ARBA00034617"/>
    </source>
</evidence>
<dbReference type="EC" id="5.6.2.4" evidence="7"/>
<evidence type="ECO:0000256" key="1">
    <source>
        <dbReference type="ARBA" id="ARBA00005446"/>
    </source>
</evidence>
<dbReference type="RefSeq" id="XP_003307463.2">
    <property type="nucleotide sequence ID" value="XM_003307415.2"/>
</dbReference>
<dbReference type="PANTHER" id="PTHR13710">
    <property type="entry name" value="DNA HELICASE RECQ FAMILY MEMBER"/>
    <property type="match status" value="1"/>
</dbReference>
<keyword evidence="4" id="KW-0238">DNA-binding</keyword>
<dbReference type="Pfam" id="PF00271">
    <property type="entry name" value="Helicase_C"/>
    <property type="match status" value="1"/>
</dbReference>
<dbReference type="EMBL" id="DS178262">
    <property type="protein sequence ID" value="EFP74457.2"/>
    <property type="molecule type" value="Genomic_DNA"/>
</dbReference>
<dbReference type="GO" id="GO:0000724">
    <property type="term" value="P:double-strand break repair via homologous recombination"/>
    <property type="evidence" value="ECO:0000318"/>
    <property type="project" value="GO_Central"/>
</dbReference>
<evidence type="ECO:0000256" key="5">
    <source>
        <dbReference type="ARBA" id="ARBA00023235"/>
    </source>
</evidence>
<evidence type="ECO:0000313" key="11">
    <source>
        <dbReference type="EMBL" id="EFP74457.2"/>
    </source>
</evidence>
<sequence length="961" mass="106223">MERLEANPVPPKANELPEAVGSRMLTQKSSKPTAFSSRGRRGTIERSEANPIPSKANDLPKSLVSMTDQALEEHIISRSIDLYRDQPKDLQVNAVSSLVRGKHTFVRVGTGFGKTRISEMYFGLFEKKVVVLVLNPLDSLGDDQVREKKLVNISAINLNKMTLNLNTVQKIKQGAFSFSPEVFLNSSLFTELFFSEEFQDILSLVVVDEAHMIYLWGLLASRQSKSLIIFARLEDQAVFRPGYGHLGTRLMATNNIPVLLLSATCRPVAMSAITRSLMLQPSDINMIDGELTRPEIRLIRISMGSTLSSCDDLLRIFAPFSVTSAADSVPMIIYSGTRNRTFQVMKVVNEARATPYHQYDPNDRFIRRYHSVTSDDDKARTMEDFGAGKVPVISATMALGLGQNLKRVRCVIHMGRGDPAAIGQMVGRCGRDGNVGLGLLFMEPTRKNGRNAASDFDMELEQDDDSRMDALAVTNVCLRIALNLDNKLGYIPLDLGDPKVVQERKREEGLGFAKCKCSNCAPEEARVLVNVMQQLTVANFDSVMNDPSSITKDPNIVTMTRKRRKNRPKGTCNYPKHVAEDLVNHLIHSFDEFYFAYLGPRAEFPPSVFFGRTQALAIVDSIDQIHSNGANNLTLLETVIGGQTFSGQIDALGMAMIIWTNGEYYQLHLRNISELDRFIEAEGVRVREEMAAELLGLQVAVATRRQADKEAKMLQKAQAKEVAAAARTAARMLRASDEAVERARLHSEKAAYKASKEEEKLARLKVEADARAALKAATKAQKDAERAAEKAHRLGLKVPKMKKSPLGRAKVKLARQAQMAQNRAGRNKNPLGEIITEDTRMDDGMVVTVEEAPEVTYGLPAELQTEAQDSVGPSGSLVNNKLSNNHSPPSDSHKASDGPGKLANSVIVRRNIQAVLVGPKGARHSHPRVQTRNQHNVSKILREGHNSSSTEASRYEMLRGG</sequence>
<dbReference type="InterPro" id="IPR001650">
    <property type="entry name" value="Helicase_C-like"/>
</dbReference>
<comment type="catalytic activity">
    <reaction evidence="6">
        <text>Couples ATP hydrolysis with the unwinding of duplex DNA by translocating in the 3'-5' direction.</text>
        <dbReference type="EC" id="5.6.2.4"/>
    </reaction>
</comment>
<feature type="region of interest" description="Disordered" evidence="8">
    <location>
        <begin position="1"/>
        <end position="59"/>
    </location>
</feature>
<dbReference type="InterPro" id="IPR014001">
    <property type="entry name" value="Helicase_ATP-bd"/>
</dbReference>
<evidence type="ECO:0000256" key="8">
    <source>
        <dbReference type="SAM" id="MobiDB-lite"/>
    </source>
</evidence>
<dbReference type="SMART" id="SM00490">
    <property type="entry name" value="HELICc"/>
    <property type="match status" value="1"/>
</dbReference>
<name>E3JRK9_PUCGT</name>
<feature type="domain" description="Helicase ATP-binding" evidence="9">
    <location>
        <begin position="95"/>
        <end position="283"/>
    </location>
</feature>
<dbReference type="PROSITE" id="PS51194">
    <property type="entry name" value="HELICASE_CTER"/>
    <property type="match status" value="1"/>
</dbReference>
<feature type="compositionally biased region" description="Polar residues" evidence="8">
    <location>
        <begin position="866"/>
        <end position="890"/>
    </location>
</feature>
<evidence type="ECO:0000259" key="9">
    <source>
        <dbReference type="PROSITE" id="PS51192"/>
    </source>
</evidence>
<dbReference type="OrthoDB" id="2505923at2759"/>
<dbReference type="InterPro" id="IPR011545">
    <property type="entry name" value="DEAD/DEAH_box_helicase_dom"/>
</dbReference>
<keyword evidence="5" id="KW-0413">Isomerase</keyword>
<keyword evidence="12" id="KW-1185">Reference proteome</keyword>
<dbReference type="InterPro" id="IPR027417">
    <property type="entry name" value="P-loop_NTPase"/>
</dbReference>
<keyword evidence="3" id="KW-0067">ATP-binding</keyword>
<feature type="region of interest" description="Disordered" evidence="8">
    <location>
        <begin position="818"/>
        <end position="839"/>
    </location>
</feature>
<dbReference type="GO" id="GO:0043138">
    <property type="term" value="F:3'-5' DNA helicase activity"/>
    <property type="evidence" value="ECO:0000318"/>
    <property type="project" value="GO_Central"/>
</dbReference>
<feature type="domain" description="Helicase C-terminal" evidence="10">
    <location>
        <begin position="321"/>
        <end position="472"/>
    </location>
</feature>
<evidence type="ECO:0000259" key="10">
    <source>
        <dbReference type="PROSITE" id="PS51194"/>
    </source>
</evidence>
<dbReference type="GeneID" id="10527545"/>
<gene>
    <name evidence="11" type="ORF">PGTG_00413</name>
</gene>
<accession>E3JRK9</accession>
<dbReference type="GO" id="GO:0005694">
    <property type="term" value="C:chromosome"/>
    <property type="evidence" value="ECO:0000318"/>
    <property type="project" value="GO_Central"/>
</dbReference>
<evidence type="ECO:0000256" key="2">
    <source>
        <dbReference type="ARBA" id="ARBA00022741"/>
    </source>
</evidence>
<dbReference type="Proteomes" id="UP000008783">
    <property type="component" value="Unassembled WGS sequence"/>
</dbReference>
<evidence type="ECO:0000256" key="3">
    <source>
        <dbReference type="ARBA" id="ARBA00022840"/>
    </source>
</evidence>
<reference key="1">
    <citation type="submission" date="2007-01" db="EMBL/GenBank/DDBJ databases">
        <title>The Genome Sequence of Puccinia graminis f. sp. tritici Strain CRL 75-36-700-3.</title>
        <authorList>
            <consortium name="The Broad Institute Genome Sequencing Platform"/>
            <person name="Birren B."/>
            <person name="Lander E."/>
            <person name="Galagan J."/>
            <person name="Nusbaum C."/>
            <person name="Devon K."/>
            <person name="Cuomo C."/>
            <person name="Jaffe D."/>
            <person name="Butler J."/>
            <person name="Alvarez P."/>
            <person name="Gnerre S."/>
            <person name="Grabherr M."/>
            <person name="Mauceli E."/>
            <person name="Brockman W."/>
            <person name="Young S."/>
            <person name="LaButti K."/>
            <person name="Sykes S."/>
            <person name="DeCaprio D."/>
            <person name="Crawford M."/>
            <person name="Koehrsen M."/>
            <person name="Engels R."/>
            <person name="Montgomery P."/>
            <person name="Pearson M."/>
            <person name="Howarth C."/>
            <person name="Larson L."/>
            <person name="White J."/>
            <person name="Zeng Q."/>
            <person name="Kodira C."/>
            <person name="Yandava C."/>
            <person name="Alvarado L."/>
            <person name="O'Leary S."/>
            <person name="Szabo L."/>
            <person name="Dean R."/>
            <person name="Schein J."/>
        </authorList>
    </citation>
    <scope>NUCLEOTIDE SEQUENCE</scope>
    <source>
        <strain>CRL 75-36-700-3</strain>
    </source>
</reference>
<dbReference type="GO" id="GO:0006260">
    <property type="term" value="P:DNA replication"/>
    <property type="evidence" value="ECO:0000318"/>
    <property type="project" value="GO_Central"/>
</dbReference>
<evidence type="ECO:0000256" key="7">
    <source>
        <dbReference type="ARBA" id="ARBA00034808"/>
    </source>
</evidence>
<dbReference type="HOGENOM" id="CLU_011478_1_0_1"/>
<dbReference type="VEuPathDB" id="FungiDB:PGTG_00413"/>
<dbReference type="GO" id="GO:0009378">
    <property type="term" value="F:four-way junction helicase activity"/>
    <property type="evidence" value="ECO:0000318"/>
    <property type="project" value="GO_Central"/>
</dbReference>